<dbReference type="OrthoDB" id="1734141at2759"/>
<accession>A0A5N6QWT4</accession>
<organism evidence="1 2">
    <name type="scientific">Carpinus fangiana</name>
    <dbReference type="NCBI Taxonomy" id="176857"/>
    <lineage>
        <taxon>Eukaryota</taxon>
        <taxon>Viridiplantae</taxon>
        <taxon>Streptophyta</taxon>
        <taxon>Embryophyta</taxon>
        <taxon>Tracheophyta</taxon>
        <taxon>Spermatophyta</taxon>
        <taxon>Magnoliopsida</taxon>
        <taxon>eudicotyledons</taxon>
        <taxon>Gunneridae</taxon>
        <taxon>Pentapetalae</taxon>
        <taxon>rosids</taxon>
        <taxon>fabids</taxon>
        <taxon>Fagales</taxon>
        <taxon>Betulaceae</taxon>
        <taxon>Carpinus</taxon>
    </lineage>
</organism>
<protein>
    <submittedName>
        <fullName evidence="1">Uncharacterized protein</fullName>
    </submittedName>
</protein>
<dbReference type="EMBL" id="CM017323">
    <property type="protein sequence ID" value="KAE8022013.1"/>
    <property type="molecule type" value="Genomic_DNA"/>
</dbReference>
<gene>
    <name evidence="1" type="ORF">FH972_007854</name>
</gene>
<dbReference type="Proteomes" id="UP000327013">
    <property type="component" value="Chromosome 3"/>
</dbReference>
<evidence type="ECO:0000313" key="1">
    <source>
        <dbReference type="EMBL" id="KAE8022013.1"/>
    </source>
</evidence>
<reference evidence="1 2" key="1">
    <citation type="submission" date="2019-06" db="EMBL/GenBank/DDBJ databases">
        <title>A chromosomal-level reference genome of Carpinus fangiana (Coryloideae, Betulaceae).</title>
        <authorList>
            <person name="Yang X."/>
            <person name="Wang Z."/>
            <person name="Zhang L."/>
            <person name="Hao G."/>
            <person name="Liu J."/>
            <person name="Yang Y."/>
        </authorList>
    </citation>
    <scope>NUCLEOTIDE SEQUENCE [LARGE SCALE GENOMIC DNA]</scope>
    <source>
        <strain evidence="1">Cfa_2016G</strain>
        <tissue evidence="1">Leaf</tissue>
    </source>
</reference>
<proteinExistence type="predicted"/>
<name>A0A5N6QWT4_9ROSI</name>
<dbReference type="AlphaFoldDB" id="A0A5N6QWT4"/>
<keyword evidence="2" id="KW-1185">Reference proteome</keyword>
<sequence>MQFAGREVAGRKDLGGYRKNAMDSQAMPEAIQGRIHHPETEGKGVHFAKDFNTESPEKVLLYVADLHPEAEKSPISEAKP</sequence>
<evidence type="ECO:0000313" key="2">
    <source>
        <dbReference type="Proteomes" id="UP000327013"/>
    </source>
</evidence>